<gene>
    <name evidence="3" type="ORF">FXN63_08065</name>
</gene>
<accession>A0A5C0AU41</accession>
<dbReference type="Proteomes" id="UP000325161">
    <property type="component" value="Chromosome"/>
</dbReference>
<evidence type="ECO:0000256" key="2">
    <source>
        <dbReference type="SAM" id="MobiDB-lite"/>
    </source>
</evidence>
<evidence type="ECO:0000256" key="1">
    <source>
        <dbReference type="SAM" id="Coils"/>
    </source>
</evidence>
<sequence>MRTIELRPGLNFVWSPDPADVQTQGETNPAAQDDVGHGAGKSLFCRLLRYCLGEDRFAPEAQRPSIARTFLTGWVSAEVMLHGRLWGVLRPLSVGRGHFAVEGVLPEELFDLLAEPTGMTPLLQAIENQVLTPDVAKRIAGLRTHDAWRVALAWLTRDQECRFDHVLDWRAAESDSESPVRNMSRGRLLDAMRVLIGAIATDEIALQDSVSANTEIHKAHLQQSARREWACSRNRLDIIQALGLASDEVPEGKLGIESLRQAAHRHLAKVSQVSPGANVFNLDDLRQRSREAQQHVSELSGKLAVLQSTLPLHEELQRQYRAELPSISVRLREAEVPVCQICEVPIDRIRAEGCKLSHKLPDLGGLKRRHEAVTQKISQQQTLINDQKAAVASLNQQLPAARTAMNTLRQELSRAEKLSTQRSSAWFNARRLLDDIQRLGADWDTWEQVQKQTAEMAAKIDSDRGQLAAFRDRQATVFNHLSTYFDAIIRLTVGPTASGRVTLDGNGLKLGVQFGGERSSPAIESLKIIAFDLAVMCMSIGGKTQLPAFLLHDSPREADLGLSVYHRLFKMVATLEGQNSSPFQYIVTTTTQPPAVFQKAPWLRLELHGAPASERLLRCDLP</sequence>
<evidence type="ECO:0000313" key="4">
    <source>
        <dbReference type="Proteomes" id="UP000325161"/>
    </source>
</evidence>
<dbReference type="EMBL" id="CP043046">
    <property type="protein sequence ID" value="QEI05808.1"/>
    <property type="molecule type" value="Genomic_DNA"/>
</dbReference>
<proteinExistence type="predicted"/>
<evidence type="ECO:0000313" key="3">
    <source>
        <dbReference type="EMBL" id="QEI05808.1"/>
    </source>
</evidence>
<protein>
    <submittedName>
        <fullName evidence="3">Chromosome segregation protein SMC</fullName>
    </submittedName>
</protein>
<dbReference type="RefSeq" id="WP_148814191.1">
    <property type="nucleotide sequence ID" value="NZ_CP043046.1"/>
</dbReference>
<feature type="region of interest" description="Disordered" evidence="2">
    <location>
        <begin position="15"/>
        <end position="35"/>
    </location>
</feature>
<feature type="compositionally biased region" description="Polar residues" evidence="2">
    <location>
        <begin position="21"/>
        <end position="30"/>
    </location>
</feature>
<dbReference type="KEGG" id="pacr:FXN63_08065"/>
<dbReference type="OrthoDB" id="180544at2"/>
<keyword evidence="1" id="KW-0175">Coiled coil</keyword>
<keyword evidence="4" id="KW-1185">Reference proteome</keyword>
<feature type="coiled-coil region" evidence="1">
    <location>
        <begin position="377"/>
        <end position="418"/>
    </location>
</feature>
<reference evidence="3 4" key="1">
    <citation type="submission" date="2019-08" db="EMBL/GenBank/DDBJ databases">
        <title>Amphibian skin-associated Pigmentiphaga: genome sequence and occurrence across geography and hosts.</title>
        <authorList>
            <person name="Bletz M.C."/>
            <person name="Bunk B."/>
            <person name="Sproeer C."/>
            <person name="Biwer P."/>
            <person name="Reiter S."/>
            <person name="Rabemananjara F.C.E."/>
            <person name="Schulz S."/>
            <person name="Overmann J."/>
            <person name="Vences M."/>
        </authorList>
    </citation>
    <scope>NUCLEOTIDE SEQUENCE [LARGE SCALE GENOMIC DNA]</scope>
    <source>
        <strain evidence="3 4">Mada1488</strain>
    </source>
</reference>
<dbReference type="AlphaFoldDB" id="A0A5C0AU41"/>
<organism evidence="3 4">
    <name type="scientific">Pigmentiphaga aceris</name>
    <dbReference type="NCBI Taxonomy" id="1940612"/>
    <lineage>
        <taxon>Bacteria</taxon>
        <taxon>Pseudomonadati</taxon>
        <taxon>Pseudomonadota</taxon>
        <taxon>Betaproteobacteria</taxon>
        <taxon>Burkholderiales</taxon>
        <taxon>Alcaligenaceae</taxon>
        <taxon>Pigmentiphaga</taxon>
    </lineage>
</organism>
<name>A0A5C0AU41_9BURK</name>